<evidence type="ECO:0000313" key="11">
    <source>
        <dbReference type="Proteomes" id="UP001447188"/>
    </source>
</evidence>
<dbReference type="Gene3D" id="3.90.70.10">
    <property type="entry name" value="Cysteine proteinases"/>
    <property type="match status" value="2"/>
</dbReference>
<keyword evidence="7" id="KW-0788">Thiol protease</keyword>
<gene>
    <name evidence="10" type="ORF">Q9L58_003803</name>
</gene>
<evidence type="ECO:0000259" key="9">
    <source>
        <dbReference type="PROSITE" id="PS50235"/>
    </source>
</evidence>
<dbReference type="PANTHER" id="PTHR24006:SF722">
    <property type="entry name" value="UBIQUITIN CARBOXYL-TERMINAL HYDROLASE 48"/>
    <property type="match status" value="1"/>
</dbReference>
<feature type="compositionally biased region" description="Basic and acidic residues" evidence="8">
    <location>
        <begin position="726"/>
        <end position="743"/>
    </location>
</feature>
<dbReference type="Pfam" id="PF00443">
    <property type="entry name" value="UCH"/>
    <property type="match status" value="1"/>
</dbReference>
<feature type="compositionally biased region" description="Basic and acidic residues" evidence="8">
    <location>
        <begin position="775"/>
        <end position="818"/>
    </location>
</feature>
<comment type="catalytic activity">
    <reaction evidence="1">
        <text>Thiol-dependent hydrolysis of ester, thioester, amide, peptide and isopeptide bonds formed by the C-terminal Gly of ubiquitin (a 76-residue protein attached to proteins as an intracellular targeting signal).</text>
        <dbReference type="EC" id="3.4.19.12"/>
    </reaction>
</comment>
<evidence type="ECO:0000256" key="7">
    <source>
        <dbReference type="ARBA" id="ARBA00022807"/>
    </source>
</evidence>
<feature type="domain" description="USP" evidence="9">
    <location>
        <begin position="140"/>
        <end position="571"/>
    </location>
</feature>
<name>A0ABR3GMM5_9PEZI</name>
<sequence>MSLLPWVQPRPFSGDLYGNGEKLKKPTSSGSASVKLTAPVVKADDSNVVVHLLWDTQSLLASAWGMHSSLPPFFSPQVPKIASELRRVGLVVPDETIKRVLHGRYADGNPDKALDLLVMIEDSNDGIVARIKPDAETKLVGAENHGGTTCYLDTLFFAMFAKIDAFEVVLESFCLHPSNMKAILYNTFDEEDQHRRKLGALIRLYVNMVRSGKLVTTDITSQLLQTLAGCGWEEALSNQQQDPSEAFAFITDTLQLPLLTVKVDIAHGGKEAAEDDHKFISERLLNLSLPAPENSDPNVPIPLEACLEEYFHGRVDVRRQLERRRTIDSVHSFERTFDDSKVKSLHVETVDLGSQQNTPEVTPQTPMMPIPMFRPEKSDASGSSTGGLRKNSLVRTIEVESEVKTGGGNRKRAMTLRKEILLPAWCFFSVLPFYTDSSPQPARSTFAEHFSTRRPVLGLCLKRYFWTKDGPQRDPRQVDIPLEIALPTFVTDDEMGEDDGTLYGNFKLVLQSAICHRGNSVHSGHYIALIRGEEGEWLRFDDLVLTGRVTTVDYKIAFEQESPYMLFYQVQPIEDDETVVAGPAPSVGSFEQISEKRLSIISSSLQNTDGILISSEPTINEPPSYEGHHHSTMEFGTSPPPPYASGGRFLLPPEPGTEQNDSTLLRPSSRSRARPGSRDSETGGGGDGENGSIKAPITVSRRSKSETTEKRSSWASLRLGSMTRGKSQDKLNGRKSSEWKNEEYINSSVRKNEEYINGSARVSEENDERDETEVEVEKGRGKEKEREKSPKEKKDKGKGKEKEKGKEKKKEVRECVIQ</sequence>
<dbReference type="InterPro" id="IPR028889">
    <property type="entry name" value="USP"/>
</dbReference>
<dbReference type="SUPFAM" id="SSF54001">
    <property type="entry name" value="Cysteine proteinases"/>
    <property type="match status" value="1"/>
</dbReference>
<protein>
    <recommendedName>
        <fullName evidence="3">ubiquitinyl hydrolase 1</fullName>
        <ecNumber evidence="3">3.4.19.12</ecNumber>
    </recommendedName>
</protein>
<feature type="compositionally biased region" description="Basic and acidic residues" evidence="8">
    <location>
        <begin position="703"/>
        <end position="712"/>
    </location>
</feature>
<dbReference type="Proteomes" id="UP001447188">
    <property type="component" value="Unassembled WGS sequence"/>
</dbReference>
<evidence type="ECO:0000256" key="5">
    <source>
        <dbReference type="ARBA" id="ARBA00022786"/>
    </source>
</evidence>
<keyword evidence="4" id="KW-0645">Protease</keyword>
<feature type="region of interest" description="Disordered" evidence="8">
    <location>
        <begin position="614"/>
        <end position="818"/>
    </location>
</feature>
<dbReference type="InterPro" id="IPR038765">
    <property type="entry name" value="Papain-like_cys_pep_sf"/>
</dbReference>
<evidence type="ECO:0000256" key="6">
    <source>
        <dbReference type="ARBA" id="ARBA00022801"/>
    </source>
</evidence>
<comment type="caution">
    <text evidence="10">The sequence shown here is derived from an EMBL/GenBank/DDBJ whole genome shotgun (WGS) entry which is preliminary data.</text>
</comment>
<dbReference type="InterPro" id="IPR050164">
    <property type="entry name" value="Peptidase_C19"/>
</dbReference>
<comment type="similarity">
    <text evidence="2">Belongs to the peptidase C19 family.</text>
</comment>
<evidence type="ECO:0000256" key="8">
    <source>
        <dbReference type="SAM" id="MobiDB-lite"/>
    </source>
</evidence>
<accession>A0ABR3GMM5</accession>
<dbReference type="InterPro" id="IPR001394">
    <property type="entry name" value="Peptidase_C19_UCH"/>
</dbReference>
<dbReference type="EMBL" id="JBBBZM010000038">
    <property type="protein sequence ID" value="KAL0637154.1"/>
    <property type="molecule type" value="Genomic_DNA"/>
</dbReference>
<dbReference type="PROSITE" id="PS50235">
    <property type="entry name" value="USP_3"/>
    <property type="match status" value="1"/>
</dbReference>
<proteinExistence type="inferred from homology"/>
<evidence type="ECO:0000256" key="3">
    <source>
        <dbReference type="ARBA" id="ARBA00012759"/>
    </source>
</evidence>
<feature type="compositionally biased region" description="Acidic residues" evidence="8">
    <location>
        <begin position="765"/>
        <end position="774"/>
    </location>
</feature>
<keyword evidence="11" id="KW-1185">Reference proteome</keyword>
<evidence type="ECO:0000256" key="2">
    <source>
        <dbReference type="ARBA" id="ARBA00009085"/>
    </source>
</evidence>
<organism evidence="10 11">
    <name type="scientific">Discina gigas</name>
    <dbReference type="NCBI Taxonomy" id="1032678"/>
    <lineage>
        <taxon>Eukaryota</taxon>
        <taxon>Fungi</taxon>
        <taxon>Dikarya</taxon>
        <taxon>Ascomycota</taxon>
        <taxon>Pezizomycotina</taxon>
        <taxon>Pezizomycetes</taxon>
        <taxon>Pezizales</taxon>
        <taxon>Discinaceae</taxon>
        <taxon>Discina</taxon>
    </lineage>
</organism>
<keyword evidence="5" id="KW-0833">Ubl conjugation pathway</keyword>
<reference evidence="10 11" key="1">
    <citation type="submission" date="2024-02" db="EMBL/GenBank/DDBJ databases">
        <title>Discinaceae phylogenomics.</title>
        <authorList>
            <person name="Dirks A.C."/>
            <person name="James T.Y."/>
        </authorList>
    </citation>
    <scope>NUCLEOTIDE SEQUENCE [LARGE SCALE GENOMIC DNA]</scope>
    <source>
        <strain evidence="10 11">ACD0624</strain>
    </source>
</reference>
<evidence type="ECO:0000313" key="10">
    <source>
        <dbReference type="EMBL" id="KAL0637154.1"/>
    </source>
</evidence>
<dbReference type="PANTHER" id="PTHR24006">
    <property type="entry name" value="UBIQUITIN CARBOXYL-TERMINAL HYDROLASE"/>
    <property type="match status" value="1"/>
</dbReference>
<keyword evidence="6" id="KW-0378">Hydrolase</keyword>
<dbReference type="EC" id="3.4.19.12" evidence="3"/>
<evidence type="ECO:0000256" key="1">
    <source>
        <dbReference type="ARBA" id="ARBA00000707"/>
    </source>
</evidence>
<evidence type="ECO:0000256" key="4">
    <source>
        <dbReference type="ARBA" id="ARBA00022670"/>
    </source>
</evidence>